<dbReference type="Pfam" id="PF07726">
    <property type="entry name" value="AAA_3"/>
    <property type="match status" value="1"/>
</dbReference>
<evidence type="ECO:0000256" key="1">
    <source>
        <dbReference type="SAM" id="MobiDB-lite"/>
    </source>
</evidence>
<dbReference type="Proteomes" id="UP001596395">
    <property type="component" value="Unassembled WGS sequence"/>
</dbReference>
<accession>A0ABD5VEI9</accession>
<dbReference type="EMBL" id="JBHSXN010000001">
    <property type="protein sequence ID" value="MFC6952083.1"/>
    <property type="molecule type" value="Genomic_DNA"/>
</dbReference>
<feature type="domain" description="AAA+ ATPase" evidence="2">
    <location>
        <begin position="59"/>
        <end position="200"/>
    </location>
</feature>
<dbReference type="PANTHER" id="PTHR42759:SF5">
    <property type="entry name" value="METHANOL DEHYDROGENASE REGULATOR"/>
    <property type="match status" value="1"/>
</dbReference>
<evidence type="ECO:0000313" key="4">
    <source>
        <dbReference type="Proteomes" id="UP001596395"/>
    </source>
</evidence>
<keyword evidence="4" id="KW-1185">Reference proteome</keyword>
<dbReference type="Gene3D" id="3.40.50.300">
    <property type="entry name" value="P-loop containing nucleotide triphosphate hydrolases"/>
    <property type="match status" value="1"/>
</dbReference>
<evidence type="ECO:0000259" key="2">
    <source>
        <dbReference type="SMART" id="SM00382"/>
    </source>
</evidence>
<dbReference type="InterPro" id="IPR027417">
    <property type="entry name" value="P-loop_NTPase"/>
</dbReference>
<dbReference type="InterPro" id="IPR041628">
    <property type="entry name" value="ChlI/MoxR_AAA_lid"/>
</dbReference>
<dbReference type="InterPro" id="IPR003593">
    <property type="entry name" value="AAA+_ATPase"/>
</dbReference>
<feature type="compositionally biased region" description="Polar residues" evidence="1">
    <location>
        <begin position="1"/>
        <end position="15"/>
    </location>
</feature>
<protein>
    <submittedName>
        <fullName evidence="3">MoxR family ATPase</fullName>
    </submittedName>
</protein>
<dbReference type="InterPro" id="IPR050764">
    <property type="entry name" value="CbbQ/NirQ/NorQ/GpvN"/>
</dbReference>
<sequence length="330" mass="35999">MTDANTPDATPQSSRPETDPESLPVEEAAQVSRDVIANVEDVIVGHHDEIEHVVTAMLGRGHVLLEDVPGVGKTMLARALAASIECSFKRVQFTPDLLPSDITGVNVFNQKTREFEFQKGPVFANVVLGDEINRAPPKTQSALLEAMEEQQVTVDGTTRMLPQPFTVIATQNSVEPNRTYELPLAEVDRFMKKLHLGYPDEAEESEVVARAVGHHPIESLTSVTDTATIRQARETVANVTVKEAVREYGTRIAAYTRENAKLGVSPRGTIALMRAAQARAVVRGRGYVTPEDVQTEAPRVLSHRIRLSASGPQDQGEQVVADAIETVPVE</sequence>
<feature type="region of interest" description="Disordered" evidence="1">
    <location>
        <begin position="1"/>
        <end position="25"/>
    </location>
</feature>
<dbReference type="SMART" id="SM00382">
    <property type="entry name" value="AAA"/>
    <property type="match status" value="1"/>
</dbReference>
<proteinExistence type="predicted"/>
<reference evidence="3 4" key="1">
    <citation type="journal article" date="2019" name="Int. J. Syst. Evol. Microbiol.">
        <title>The Global Catalogue of Microorganisms (GCM) 10K type strain sequencing project: providing services to taxonomists for standard genome sequencing and annotation.</title>
        <authorList>
            <consortium name="The Broad Institute Genomics Platform"/>
            <consortium name="The Broad Institute Genome Sequencing Center for Infectious Disease"/>
            <person name="Wu L."/>
            <person name="Ma J."/>
        </authorList>
    </citation>
    <scope>NUCLEOTIDE SEQUENCE [LARGE SCALE GENOMIC DNA]</scope>
    <source>
        <strain evidence="3 4">GX26</strain>
    </source>
</reference>
<dbReference type="InterPro" id="IPR011703">
    <property type="entry name" value="ATPase_AAA-3"/>
</dbReference>
<gene>
    <name evidence="3" type="ORF">ACFQGB_04335</name>
</gene>
<dbReference type="Gene3D" id="1.10.8.80">
    <property type="entry name" value="Magnesium chelatase subunit I, C-Terminal domain"/>
    <property type="match status" value="1"/>
</dbReference>
<comment type="caution">
    <text evidence="3">The sequence shown here is derived from an EMBL/GenBank/DDBJ whole genome shotgun (WGS) entry which is preliminary data.</text>
</comment>
<dbReference type="CDD" id="cd00009">
    <property type="entry name" value="AAA"/>
    <property type="match status" value="1"/>
</dbReference>
<dbReference type="Pfam" id="PF17863">
    <property type="entry name" value="AAA_lid_2"/>
    <property type="match status" value="1"/>
</dbReference>
<dbReference type="AlphaFoldDB" id="A0ABD5VEI9"/>
<dbReference type="SUPFAM" id="SSF52540">
    <property type="entry name" value="P-loop containing nucleoside triphosphate hydrolases"/>
    <property type="match status" value="1"/>
</dbReference>
<name>A0ABD5VEI9_9EURY</name>
<evidence type="ECO:0000313" key="3">
    <source>
        <dbReference type="EMBL" id="MFC6952083.1"/>
    </source>
</evidence>
<dbReference type="PIRSF" id="PIRSF002849">
    <property type="entry name" value="AAA_ATPase_chaperone_MoxR_prd"/>
    <property type="match status" value="1"/>
</dbReference>
<dbReference type="RefSeq" id="WP_336349077.1">
    <property type="nucleotide sequence ID" value="NZ_JAZAQL010000001.1"/>
</dbReference>
<organism evidence="3 4">
    <name type="scientific">Halorubellus litoreus</name>
    <dbReference type="NCBI Taxonomy" id="755308"/>
    <lineage>
        <taxon>Archaea</taxon>
        <taxon>Methanobacteriati</taxon>
        <taxon>Methanobacteriota</taxon>
        <taxon>Stenosarchaea group</taxon>
        <taxon>Halobacteria</taxon>
        <taxon>Halobacteriales</taxon>
        <taxon>Halorubellaceae</taxon>
        <taxon>Halorubellus</taxon>
    </lineage>
</organism>
<dbReference type="PANTHER" id="PTHR42759">
    <property type="entry name" value="MOXR FAMILY PROTEIN"/>
    <property type="match status" value="1"/>
</dbReference>